<proteinExistence type="predicted"/>
<dbReference type="Proteomes" id="UP000179102">
    <property type="component" value="Unassembled WGS sequence"/>
</dbReference>
<comment type="caution">
    <text evidence="3">The sequence shown here is derived from an EMBL/GenBank/DDBJ whole genome shotgun (WGS) entry which is preliminary data.</text>
</comment>
<evidence type="ECO:0000256" key="2">
    <source>
        <dbReference type="SAM" id="Phobius"/>
    </source>
</evidence>
<dbReference type="AlphaFoldDB" id="A0A1F5G3K3"/>
<dbReference type="GO" id="GO:0016787">
    <property type="term" value="F:hydrolase activity"/>
    <property type="evidence" value="ECO:0007669"/>
    <property type="project" value="UniProtKB-KW"/>
</dbReference>
<dbReference type="NCBIfam" id="TIGR01076">
    <property type="entry name" value="sortase_fam"/>
    <property type="match status" value="1"/>
</dbReference>
<organism evidence="3 4">
    <name type="scientific">Candidatus Curtissbacteria bacterium RIFCSPHIGHO2_01_FULL_41_11</name>
    <dbReference type="NCBI Taxonomy" id="1797711"/>
    <lineage>
        <taxon>Bacteria</taxon>
        <taxon>Candidatus Curtissiibacteriota</taxon>
    </lineage>
</organism>
<keyword evidence="2" id="KW-1133">Transmembrane helix</keyword>
<accession>A0A1F5G3K3</accession>
<feature type="transmembrane region" description="Helical" evidence="2">
    <location>
        <begin position="24"/>
        <end position="45"/>
    </location>
</feature>
<gene>
    <name evidence="3" type="ORF">A2870_00985</name>
</gene>
<evidence type="ECO:0000313" key="4">
    <source>
        <dbReference type="Proteomes" id="UP000179102"/>
    </source>
</evidence>
<dbReference type="Gene3D" id="2.40.260.10">
    <property type="entry name" value="Sortase"/>
    <property type="match status" value="1"/>
</dbReference>
<keyword evidence="1" id="KW-0378">Hydrolase</keyword>
<keyword evidence="2" id="KW-0812">Transmembrane</keyword>
<evidence type="ECO:0000313" key="3">
    <source>
        <dbReference type="EMBL" id="OGD86429.1"/>
    </source>
</evidence>
<dbReference type="InterPro" id="IPR023365">
    <property type="entry name" value="Sortase_dom-sf"/>
</dbReference>
<evidence type="ECO:0008006" key="5">
    <source>
        <dbReference type="Google" id="ProtNLM"/>
    </source>
</evidence>
<dbReference type="InterPro" id="IPR005754">
    <property type="entry name" value="Sortase"/>
</dbReference>
<name>A0A1F5G3K3_9BACT</name>
<dbReference type="Pfam" id="PF04203">
    <property type="entry name" value="Sortase"/>
    <property type="match status" value="1"/>
</dbReference>
<keyword evidence="2" id="KW-0472">Membrane</keyword>
<protein>
    <recommendedName>
        <fullName evidence="5">Sortase</fullName>
    </recommendedName>
</protein>
<sequence>MPLAVYIKENTAAKVARARKKDRTFALTLLSIGIISIVFSVWPYFSWQLITLPRLTSKIKEVPIPQGQVLSGTSIPQNNIQVVTEPDGFSYFSTTYKPKEPRPDEFTITIPKLKIDKAKVKVDSTDFSKSLALFPGTAIPGDVGNSFITGHSVLPQFNDPKNYRAIFTRLSDLEVGDDIYVTVEGKTLHFTVQYSKVVDPKDLSVLSPISQNGRNLTLMTCVPPGTSTKRLVVITGLI</sequence>
<dbReference type="EMBL" id="MFAZ01000043">
    <property type="protein sequence ID" value="OGD86429.1"/>
    <property type="molecule type" value="Genomic_DNA"/>
</dbReference>
<evidence type="ECO:0000256" key="1">
    <source>
        <dbReference type="ARBA" id="ARBA00022801"/>
    </source>
</evidence>
<dbReference type="STRING" id="1797711.A2870_00985"/>
<reference evidence="3 4" key="1">
    <citation type="journal article" date="2016" name="Nat. Commun.">
        <title>Thousands of microbial genomes shed light on interconnected biogeochemical processes in an aquifer system.</title>
        <authorList>
            <person name="Anantharaman K."/>
            <person name="Brown C.T."/>
            <person name="Hug L.A."/>
            <person name="Sharon I."/>
            <person name="Castelle C.J."/>
            <person name="Probst A.J."/>
            <person name="Thomas B.C."/>
            <person name="Singh A."/>
            <person name="Wilkins M.J."/>
            <person name="Karaoz U."/>
            <person name="Brodie E.L."/>
            <person name="Williams K.H."/>
            <person name="Hubbard S.S."/>
            <person name="Banfield J.F."/>
        </authorList>
    </citation>
    <scope>NUCLEOTIDE SEQUENCE [LARGE SCALE GENOMIC DNA]</scope>
</reference>
<dbReference type="SUPFAM" id="SSF63817">
    <property type="entry name" value="Sortase"/>
    <property type="match status" value="1"/>
</dbReference>